<reference evidence="2 3" key="1">
    <citation type="submission" date="2014-06" db="EMBL/GenBank/DDBJ databases">
        <authorList>
            <person name="Swart Estienne"/>
        </authorList>
    </citation>
    <scope>NUCLEOTIDE SEQUENCE [LARGE SCALE GENOMIC DNA]</scope>
    <source>
        <strain evidence="2 3">130c</strain>
    </source>
</reference>
<feature type="compositionally biased region" description="Polar residues" evidence="1">
    <location>
        <begin position="138"/>
        <end position="155"/>
    </location>
</feature>
<accession>A0A078A3H5</accession>
<gene>
    <name evidence="2" type="primary">Contig4030.g4315</name>
    <name evidence="2" type="ORF">STYLEM_5064</name>
</gene>
<dbReference type="Proteomes" id="UP000039865">
    <property type="component" value="Unassembled WGS sequence"/>
</dbReference>
<dbReference type="InParanoid" id="A0A078A3H5"/>
<dbReference type="AlphaFoldDB" id="A0A078A3H5"/>
<protein>
    <submittedName>
        <fullName evidence="2">Uncharacterized protein</fullName>
    </submittedName>
</protein>
<organism evidence="2 3">
    <name type="scientific">Stylonychia lemnae</name>
    <name type="common">Ciliate</name>
    <dbReference type="NCBI Taxonomy" id="5949"/>
    <lineage>
        <taxon>Eukaryota</taxon>
        <taxon>Sar</taxon>
        <taxon>Alveolata</taxon>
        <taxon>Ciliophora</taxon>
        <taxon>Intramacronucleata</taxon>
        <taxon>Spirotrichea</taxon>
        <taxon>Stichotrichia</taxon>
        <taxon>Sporadotrichida</taxon>
        <taxon>Oxytrichidae</taxon>
        <taxon>Stylonychinae</taxon>
        <taxon>Stylonychia</taxon>
    </lineage>
</organism>
<evidence type="ECO:0000256" key="1">
    <source>
        <dbReference type="SAM" id="MobiDB-lite"/>
    </source>
</evidence>
<feature type="region of interest" description="Disordered" evidence="1">
    <location>
        <begin position="138"/>
        <end position="158"/>
    </location>
</feature>
<keyword evidence="3" id="KW-1185">Reference proteome</keyword>
<evidence type="ECO:0000313" key="2">
    <source>
        <dbReference type="EMBL" id="CDW76068.1"/>
    </source>
</evidence>
<proteinExistence type="predicted"/>
<dbReference type="EMBL" id="CCKQ01004919">
    <property type="protein sequence ID" value="CDW76068.1"/>
    <property type="molecule type" value="Genomic_DNA"/>
</dbReference>
<evidence type="ECO:0000313" key="3">
    <source>
        <dbReference type="Proteomes" id="UP000039865"/>
    </source>
</evidence>
<sequence length="254" mass="29742">MLIQQIQSYLIEIFKLYTSTEQPILKEAFIIDKISQFKKHFLRKNKQPYGENEDLSKVIVGTLYGAKFFEKEIQSQSWSINLDKALVWEQNMLTKLENKSKLLECQNQYMNIHDCIDPSYFLASSNDKLEQSEDINAQNDHNNQSDFNNKSTPAQKNLGDKLLGKRKNMDLISQFEDVRKRSQKYQIVQDPIDKVKQIVNQSKEELAKNDSVEYVIGMQHSFMLLKDIIKQALKHQETKLLNTFNRDISNSKIN</sequence>
<name>A0A078A3H5_STYLE</name>